<evidence type="ECO:0000256" key="1">
    <source>
        <dbReference type="SAM" id="SignalP"/>
    </source>
</evidence>
<accession>L8JTP7</accession>
<dbReference type="eggNOG" id="ENOG5033MMF">
    <property type="taxonomic scope" value="Bacteria"/>
</dbReference>
<reference evidence="2 3" key="1">
    <citation type="submission" date="2012-12" db="EMBL/GenBank/DDBJ databases">
        <title>Genome assembly of Fulvivirga imtechensis AK7.</title>
        <authorList>
            <person name="Nupur N."/>
            <person name="Khatri I."/>
            <person name="Kumar R."/>
            <person name="Subramanian S."/>
            <person name="Pinnaka A."/>
        </authorList>
    </citation>
    <scope>NUCLEOTIDE SEQUENCE [LARGE SCALE GENOMIC DNA]</scope>
    <source>
        <strain evidence="2 3">AK7</strain>
    </source>
</reference>
<comment type="caution">
    <text evidence="2">The sequence shown here is derived from an EMBL/GenBank/DDBJ whole genome shotgun (WGS) entry which is preliminary data.</text>
</comment>
<name>L8JTP7_9BACT</name>
<proteinExistence type="predicted"/>
<gene>
    <name evidence="2" type="ORF">C900_03334</name>
</gene>
<sequence length="176" mass="20295">MKTQTLTITLLVLILQGALVCKAQQESNVAAEKMEAFSKLQGKWSGTGWYQQGSQERHLVKQTEHIYSKLDGKILVVEGQGRHPETKEIVFEAFAVLHFDEVQGRYIFNTYTRDKGHTAALAKFEGDDLIWWFETPTGGTIKYTIDFTETTWIEDGHYSPDGEKWYPFFHMELKKL</sequence>
<feature type="signal peptide" evidence="1">
    <location>
        <begin position="1"/>
        <end position="23"/>
    </location>
</feature>
<evidence type="ECO:0000313" key="2">
    <source>
        <dbReference type="EMBL" id="ELR70899.1"/>
    </source>
</evidence>
<evidence type="ECO:0008006" key="4">
    <source>
        <dbReference type="Google" id="ProtNLM"/>
    </source>
</evidence>
<evidence type="ECO:0000313" key="3">
    <source>
        <dbReference type="Proteomes" id="UP000011135"/>
    </source>
</evidence>
<dbReference type="Proteomes" id="UP000011135">
    <property type="component" value="Unassembled WGS sequence"/>
</dbReference>
<feature type="chain" id="PRO_5003993483" description="DUF1579 domain-containing protein" evidence="1">
    <location>
        <begin position="24"/>
        <end position="176"/>
    </location>
</feature>
<dbReference type="AlphaFoldDB" id="L8JTP7"/>
<dbReference type="RefSeq" id="WP_009580700.1">
    <property type="nucleotide sequence ID" value="NZ_AMZN01000048.1"/>
</dbReference>
<protein>
    <recommendedName>
        <fullName evidence="4">DUF1579 domain-containing protein</fullName>
    </recommendedName>
</protein>
<dbReference type="STRING" id="1237149.C900_03334"/>
<organism evidence="2 3">
    <name type="scientific">Fulvivirga imtechensis AK7</name>
    <dbReference type="NCBI Taxonomy" id="1237149"/>
    <lineage>
        <taxon>Bacteria</taxon>
        <taxon>Pseudomonadati</taxon>
        <taxon>Bacteroidota</taxon>
        <taxon>Cytophagia</taxon>
        <taxon>Cytophagales</taxon>
        <taxon>Fulvivirgaceae</taxon>
        <taxon>Fulvivirga</taxon>
    </lineage>
</organism>
<keyword evidence="3" id="KW-1185">Reference proteome</keyword>
<keyword evidence="1" id="KW-0732">Signal</keyword>
<dbReference type="OrthoDB" id="1437459at2"/>
<dbReference type="EMBL" id="AMZN01000048">
    <property type="protein sequence ID" value="ELR70899.1"/>
    <property type="molecule type" value="Genomic_DNA"/>
</dbReference>